<dbReference type="Gene3D" id="2.60.120.330">
    <property type="entry name" value="B-lactam Antibiotic, Isopenicillin N Synthase, Chain"/>
    <property type="match status" value="1"/>
</dbReference>
<keyword evidence="6" id="KW-1185">Reference proteome</keyword>
<dbReference type="Pfam" id="PF05118">
    <property type="entry name" value="Asp_Arg_Hydrox"/>
    <property type="match status" value="1"/>
</dbReference>
<evidence type="ECO:0000259" key="4">
    <source>
        <dbReference type="Pfam" id="PF05118"/>
    </source>
</evidence>
<evidence type="ECO:0000313" key="6">
    <source>
        <dbReference type="Proteomes" id="UP000058012"/>
    </source>
</evidence>
<gene>
    <name evidence="5" type="ORF">AQZ52_03070</name>
</gene>
<keyword evidence="3" id="KW-0560">Oxidoreductase</keyword>
<dbReference type="InterPro" id="IPR011990">
    <property type="entry name" value="TPR-like_helical_dom_sf"/>
</dbReference>
<dbReference type="PANTHER" id="PTHR46332">
    <property type="entry name" value="ASPARTATE BETA-HYDROXYLASE DOMAIN-CONTAINING PROTEIN 2"/>
    <property type="match status" value="1"/>
</dbReference>
<dbReference type="STRING" id="1117702.AQZ52_03070"/>
<reference evidence="5 6" key="1">
    <citation type="submission" date="2015-10" db="EMBL/GenBank/DDBJ databases">
        <title>Draft genome sequence of Novosphingobium fuchskuhlense DSM 25065 isolated from a surface water sample of the southwest basin of Lake Grosse Fuchskuhle.</title>
        <authorList>
            <person name="Ruckert C."/>
            <person name="Winkler A."/>
            <person name="Glaeser J."/>
            <person name="Grossart H.-P."/>
            <person name="Kalinowski J."/>
            <person name="Glaeser S."/>
        </authorList>
    </citation>
    <scope>NUCLEOTIDE SEQUENCE [LARGE SCALE GENOMIC DNA]</scope>
    <source>
        <strain evidence="5 6">FNE08-7</strain>
    </source>
</reference>
<dbReference type="InterPro" id="IPR027443">
    <property type="entry name" value="IPNS-like_sf"/>
</dbReference>
<evidence type="ECO:0000256" key="3">
    <source>
        <dbReference type="ARBA" id="ARBA00023002"/>
    </source>
</evidence>
<comment type="caution">
    <text evidence="5">The sequence shown here is derived from an EMBL/GenBank/DDBJ whole genome shotgun (WGS) entry which is preliminary data.</text>
</comment>
<sequence>MPWAALANAELALGNLAAGEAALDRQLQLFPRDVGALLAKGNLRQRAGDDRAAVSFYSTALAQAAVSGIPRGLEGVAAGAQNFIAEAQGAFQRHLDAVMDGGLTPAMEEALGLLRGTREIDLQRPSLFYYPGLPQQRFYDPAEFGWMQGVLDLLPEMQAELAAVTGREAHDTFAPYVTASQNRPAPNNPLLGDPAWGAFYFWKDGAPVAANAARCPATMAALAQAPMPKIPGRAPNALWSRLRPGTHIAPHSGMLNTRLICHVPIHTAPDCMLRVGSEIRRWEPGVPLIFDDSMEHEARNAGPETRTVLLFEIWRPEVPDEDRAAIARLLQGIAGYDGTAA</sequence>
<dbReference type="SUPFAM" id="SSF51197">
    <property type="entry name" value="Clavaminate synthase-like"/>
    <property type="match status" value="1"/>
</dbReference>
<proteinExistence type="inferred from homology"/>
<keyword evidence="2" id="KW-0223">Dioxygenase</keyword>
<dbReference type="EMBL" id="LLZS01000003">
    <property type="protein sequence ID" value="KUR73123.1"/>
    <property type="molecule type" value="Genomic_DNA"/>
</dbReference>
<comment type="similarity">
    <text evidence="1">Belongs to the aspartyl/asparaginyl beta-hydroxylase family.</text>
</comment>
<evidence type="ECO:0000256" key="2">
    <source>
        <dbReference type="ARBA" id="ARBA00022964"/>
    </source>
</evidence>
<dbReference type="PANTHER" id="PTHR46332:SF5">
    <property type="entry name" value="ASPARTATE BETA-HYDROXYLASE DOMAIN CONTAINING 2"/>
    <property type="match status" value="1"/>
</dbReference>
<dbReference type="Proteomes" id="UP000058012">
    <property type="component" value="Unassembled WGS sequence"/>
</dbReference>
<dbReference type="GO" id="GO:0016020">
    <property type="term" value="C:membrane"/>
    <property type="evidence" value="ECO:0007669"/>
    <property type="project" value="TreeGrafter"/>
</dbReference>
<evidence type="ECO:0000313" key="5">
    <source>
        <dbReference type="EMBL" id="KUR73123.1"/>
    </source>
</evidence>
<dbReference type="Gene3D" id="1.25.40.10">
    <property type="entry name" value="Tetratricopeptide repeat domain"/>
    <property type="match status" value="1"/>
</dbReference>
<dbReference type="GO" id="GO:0051213">
    <property type="term" value="F:dioxygenase activity"/>
    <property type="evidence" value="ECO:0007669"/>
    <property type="project" value="UniProtKB-KW"/>
</dbReference>
<dbReference type="AlphaFoldDB" id="A0A117UYD0"/>
<accession>A0A117UYD0</accession>
<protein>
    <recommendedName>
        <fullName evidence="4">Aspartyl/asparaginy/proline hydroxylase domain-containing protein</fullName>
    </recommendedName>
</protein>
<name>A0A117UYD0_9SPHN</name>
<evidence type="ECO:0000256" key="1">
    <source>
        <dbReference type="ARBA" id="ARBA00007730"/>
    </source>
</evidence>
<dbReference type="InterPro" id="IPR007803">
    <property type="entry name" value="Asp/Arg/Pro-Hydrxlase"/>
</dbReference>
<feature type="domain" description="Aspartyl/asparaginy/proline hydroxylase" evidence="4">
    <location>
        <begin position="156"/>
        <end position="316"/>
    </location>
</feature>
<dbReference type="SUPFAM" id="SSF48452">
    <property type="entry name" value="TPR-like"/>
    <property type="match status" value="1"/>
</dbReference>
<organism evidence="5 6">
    <name type="scientific">Novosphingobium fuchskuhlense</name>
    <dbReference type="NCBI Taxonomy" id="1117702"/>
    <lineage>
        <taxon>Bacteria</taxon>
        <taxon>Pseudomonadati</taxon>
        <taxon>Pseudomonadota</taxon>
        <taxon>Alphaproteobacteria</taxon>
        <taxon>Sphingomonadales</taxon>
        <taxon>Sphingomonadaceae</taxon>
        <taxon>Novosphingobium</taxon>
    </lineage>
</organism>
<dbReference type="InterPro" id="IPR051821">
    <property type="entry name" value="Asp/Asn_beta-hydroxylase"/>
</dbReference>